<keyword evidence="3" id="KW-1185">Reference proteome</keyword>
<sequence length="95" mass="11184">MTTDQSKGLVAWEARRKQWTTPIPDVQKNSAEMSNRLEELVQHEDQRKTIYKQLVYQRQAFRHPIPLKLVIPILITGWQEDGLWPKGMLVQDKSD</sequence>
<dbReference type="Proteomes" id="UP000093000">
    <property type="component" value="Unassembled WGS sequence"/>
</dbReference>
<protein>
    <submittedName>
        <fullName evidence="2">Uncharacterized protein C23H4.21</fullName>
    </submittedName>
</protein>
<comment type="caution">
    <text evidence="2">The sequence shown here is derived from an EMBL/GenBank/DDBJ whole genome shotgun (WGS) entry which is preliminary data.</text>
</comment>
<dbReference type="AlphaFoldDB" id="A0A1C7NMF2"/>
<feature type="domain" description="Gag1-like clamp" evidence="1">
    <location>
        <begin position="48"/>
        <end position="85"/>
    </location>
</feature>
<dbReference type="OrthoDB" id="5576875at2759"/>
<gene>
    <name evidence="2" type="ORF">A0J61_01676</name>
</gene>
<accession>A0A1C7NMF2</accession>
<dbReference type="EMBL" id="LUGH01000056">
    <property type="protein sequence ID" value="OBZ90267.1"/>
    <property type="molecule type" value="Genomic_DNA"/>
</dbReference>
<dbReference type="STRING" id="101091.A0A1C7NMF2"/>
<evidence type="ECO:0000313" key="2">
    <source>
        <dbReference type="EMBL" id="OBZ90267.1"/>
    </source>
</evidence>
<organism evidence="2 3">
    <name type="scientific">Choanephora cucurbitarum</name>
    <dbReference type="NCBI Taxonomy" id="101091"/>
    <lineage>
        <taxon>Eukaryota</taxon>
        <taxon>Fungi</taxon>
        <taxon>Fungi incertae sedis</taxon>
        <taxon>Mucoromycota</taxon>
        <taxon>Mucoromycotina</taxon>
        <taxon>Mucoromycetes</taxon>
        <taxon>Mucorales</taxon>
        <taxon>Mucorineae</taxon>
        <taxon>Choanephoraceae</taxon>
        <taxon>Choanephoroideae</taxon>
        <taxon>Choanephora</taxon>
    </lineage>
</organism>
<evidence type="ECO:0000259" key="1">
    <source>
        <dbReference type="Pfam" id="PF13259"/>
    </source>
</evidence>
<proteinExistence type="predicted"/>
<dbReference type="InParanoid" id="A0A1C7NMF2"/>
<name>A0A1C7NMF2_9FUNG</name>
<reference evidence="2 3" key="1">
    <citation type="submission" date="2016-03" db="EMBL/GenBank/DDBJ databases">
        <title>Choanephora cucurbitarum.</title>
        <authorList>
            <person name="Min B."/>
            <person name="Park H."/>
            <person name="Park J.-H."/>
            <person name="Shin H.-D."/>
            <person name="Choi I.-G."/>
        </authorList>
    </citation>
    <scope>NUCLEOTIDE SEQUENCE [LARGE SCALE GENOMIC DNA]</scope>
    <source>
        <strain evidence="2 3">KUS-F28377</strain>
    </source>
</reference>
<dbReference type="InterPro" id="IPR025124">
    <property type="entry name" value="Gag1-like_clamp"/>
</dbReference>
<dbReference type="Pfam" id="PF13259">
    <property type="entry name" value="clamp_Gag1-like"/>
    <property type="match status" value="1"/>
</dbReference>
<evidence type="ECO:0000313" key="3">
    <source>
        <dbReference type="Proteomes" id="UP000093000"/>
    </source>
</evidence>